<dbReference type="GO" id="GO:0005524">
    <property type="term" value="F:ATP binding"/>
    <property type="evidence" value="ECO:0007669"/>
    <property type="project" value="InterPro"/>
</dbReference>
<name>A0A0D3JVC3_EMIH1</name>
<dbReference type="InterPro" id="IPR001876">
    <property type="entry name" value="Znf_RanBP2"/>
</dbReference>
<evidence type="ECO:0000256" key="8">
    <source>
        <dbReference type="SAM" id="MobiDB-lite"/>
    </source>
</evidence>
<evidence type="ECO:0000256" key="2">
    <source>
        <dbReference type="ARBA" id="ARBA00022723"/>
    </source>
</evidence>
<dbReference type="RefSeq" id="XP_005779887.1">
    <property type="nucleotide sequence ID" value="XM_005779830.1"/>
</dbReference>
<dbReference type="PANTHER" id="PTHR23238">
    <property type="entry name" value="RNA BINDING PROTEIN"/>
    <property type="match status" value="1"/>
</dbReference>
<dbReference type="GO" id="GO:0006355">
    <property type="term" value="P:regulation of DNA-templated transcription"/>
    <property type="evidence" value="ECO:0007669"/>
    <property type="project" value="InterPro"/>
</dbReference>
<dbReference type="PROSITE" id="PS50199">
    <property type="entry name" value="ZF_RANBP2_2"/>
    <property type="match status" value="1"/>
</dbReference>
<evidence type="ECO:0000256" key="3">
    <source>
        <dbReference type="ARBA" id="ARBA00022771"/>
    </source>
</evidence>
<proteinExistence type="predicted"/>
<dbReference type="GO" id="GO:0005634">
    <property type="term" value="C:nucleus"/>
    <property type="evidence" value="ECO:0007669"/>
    <property type="project" value="UniProtKB-SubCell"/>
</dbReference>
<dbReference type="EnsemblProtists" id="EOD21801">
    <property type="protein sequence ID" value="EOD21801"/>
    <property type="gene ID" value="EMIHUDRAFT_240893"/>
</dbReference>
<keyword evidence="4" id="KW-0862">Zinc</keyword>
<sequence length="134" mass="14733">MAELSQADEAKLEKWVAAKRSKNFGLADQIRAELEAKGIRAEQGKGGGSGKGIGHPPNIDPSVGDWHCASCGNWNWARRKECNQCHAAKEGVMLVKGSATERRKRRATESARVKEENKAQKKKCPYCHRAACIC</sequence>
<dbReference type="GO" id="GO:0008270">
    <property type="term" value="F:zinc ion binding"/>
    <property type="evidence" value="ECO:0007669"/>
    <property type="project" value="UniProtKB-KW"/>
</dbReference>
<organism evidence="10 11">
    <name type="scientific">Emiliania huxleyi (strain CCMP1516)</name>
    <dbReference type="NCBI Taxonomy" id="280463"/>
    <lineage>
        <taxon>Eukaryota</taxon>
        <taxon>Haptista</taxon>
        <taxon>Haptophyta</taxon>
        <taxon>Prymnesiophyceae</taxon>
        <taxon>Isochrysidales</taxon>
        <taxon>Noelaerhabdaceae</taxon>
        <taxon>Emiliania</taxon>
    </lineage>
</organism>
<evidence type="ECO:0000313" key="10">
    <source>
        <dbReference type="EnsemblProtists" id="EOD27458"/>
    </source>
</evidence>
<evidence type="ECO:0000313" key="11">
    <source>
        <dbReference type="Proteomes" id="UP000013827"/>
    </source>
</evidence>
<dbReference type="GO" id="GO:0006418">
    <property type="term" value="P:tRNA aminoacylation for protein translation"/>
    <property type="evidence" value="ECO:0007669"/>
    <property type="project" value="InterPro"/>
</dbReference>
<dbReference type="STRING" id="2903.R1EFN0"/>
<dbReference type="SUPFAM" id="SSF47323">
    <property type="entry name" value="Anticodon-binding domain of a subclass of class I aminoacyl-tRNA synthetases"/>
    <property type="match status" value="1"/>
</dbReference>
<dbReference type="SUPFAM" id="SSF90209">
    <property type="entry name" value="Ran binding protein zinc finger-like"/>
    <property type="match status" value="1"/>
</dbReference>
<dbReference type="Gene3D" id="4.10.1060.10">
    <property type="entry name" value="Zinc finger, RanBP2-type"/>
    <property type="match status" value="1"/>
</dbReference>
<reference evidence="10" key="2">
    <citation type="submission" date="2024-10" db="UniProtKB">
        <authorList>
            <consortium name="EnsemblProtists"/>
        </authorList>
    </citation>
    <scope>IDENTIFICATION</scope>
</reference>
<dbReference type="PROSITE" id="PS01358">
    <property type="entry name" value="ZF_RANBP2_1"/>
    <property type="match status" value="1"/>
</dbReference>
<dbReference type="Proteomes" id="UP000013827">
    <property type="component" value="Unassembled WGS sequence"/>
</dbReference>
<evidence type="ECO:0000259" key="9">
    <source>
        <dbReference type="PROSITE" id="PS50199"/>
    </source>
</evidence>
<dbReference type="PaxDb" id="2903-EOD21801"/>
<dbReference type="InterPro" id="IPR036443">
    <property type="entry name" value="Znf_RanBP2_sf"/>
</dbReference>
<feature type="domain" description="RanBP2-type" evidence="9">
    <location>
        <begin position="62"/>
        <end position="91"/>
    </location>
</feature>
<keyword evidence="3 7" id="KW-0863">Zinc-finger</keyword>
<dbReference type="GO" id="GO:0003723">
    <property type="term" value="F:RNA binding"/>
    <property type="evidence" value="ECO:0007669"/>
    <property type="project" value="UniProtKB-KW"/>
</dbReference>
<keyword evidence="2" id="KW-0479">Metal-binding</keyword>
<dbReference type="InterPro" id="IPR009080">
    <property type="entry name" value="tRNAsynth_Ia_anticodon-bd"/>
</dbReference>
<evidence type="ECO:0000256" key="4">
    <source>
        <dbReference type="ARBA" id="ARBA00022833"/>
    </source>
</evidence>
<dbReference type="GeneID" id="17273003"/>
<dbReference type="AlphaFoldDB" id="A0A0D3JVC3"/>
<evidence type="ECO:0000256" key="7">
    <source>
        <dbReference type="PROSITE-ProRule" id="PRU00322"/>
    </source>
</evidence>
<comment type="subcellular location">
    <subcellularLocation>
        <location evidence="1">Nucleus</location>
    </subcellularLocation>
</comment>
<dbReference type="GeneID" id="17267356"/>
<dbReference type="KEGG" id="ehx:EMIHUDRAFT_240893"/>
<dbReference type="SMART" id="SM00547">
    <property type="entry name" value="ZnF_RBZ"/>
    <property type="match status" value="1"/>
</dbReference>
<feature type="region of interest" description="Disordered" evidence="8">
    <location>
        <begin position="96"/>
        <end position="115"/>
    </location>
</feature>
<accession>A0A0D3JVC3</accession>
<keyword evidence="6" id="KW-0539">Nucleus</keyword>
<dbReference type="HOGENOM" id="CLU_1900155_0_0_1"/>
<keyword evidence="5" id="KW-0694">RNA-binding</keyword>
<dbReference type="RefSeq" id="XP_005774230.1">
    <property type="nucleotide sequence ID" value="XM_005774173.1"/>
</dbReference>
<evidence type="ECO:0000256" key="1">
    <source>
        <dbReference type="ARBA" id="ARBA00004123"/>
    </source>
</evidence>
<dbReference type="Gene3D" id="1.20.120.1910">
    <property type="entry name" value="Cysteine-tRNA ligase, C-terminal anti-codon recognition domain"/>
    <property type="match status" value="1"/>
</dbReference>
<evidence type="ECO:0000256" key="5">
    <source>
        <dbReference type="ARBA" id="ARBA00022884"/>
    </source>
</evidence>
<dbReference type="KEGG" id="ehx:EMIHUDRAFT_235808"/>
<dbReference type="InterPro" id="IPR034870">
    <property type="entry name" value="TET_fam"/>
</dbReference>
<dbReference type="EnsemblProtists" id="EOD27458">
    <property type="protein sequence ID" value="EOD27458"/>
    <property type="gene ID" value="EMIHUDRAFT_235808"/>
</dbReference>
<reference evidence="11" key="1">
    <citation type="journal article" date="2013" name="Nature">
        <title>Pan genome of the phytoplankton Emiliania underpins its global distribution.</title>
        <authorList>
            <person name="Read B.A."/>
            <person name="Kegel J."/>
            <person name="Klute M.J."/>
            <person name="Kuo A."/>
            <person name="Lefebvre S.C."/>
            <person name="Maumus F."/>
            <person name="Mayer C."/>
            <person name="Miller J."/>
            <person name="Monier A."/>
            <person name="Salamov A."/>
            <person name="Young J."/>
            <person name="Aguilar M."/>
            <person name="Claverie J.M."/>
            <person name="Frickenhaus S."/>
            <person name="Gonzalez K."/>
            <person name="Herman E.K."/>
            <person name="Lin Y.C."/>
            <person name="Napier J."/>
            <person name="Ogata H."/>
            <person name="Sarno A.F."/>
            <person name="Shmutz J."/>
            <person name="Schroeder D."/>
            <person name="de Vargas C."/>
            <person name="Verret F."/>
            <person name="von Dassow P."/>
            <person name="Valentin K."/>
            <person name="Van de Peer Y."/>
            <person name="Wheeler G."/>
            <person name="Dacks J.B."/>
            <person name="Delwiche C.F."/>
            <person name="Dyhrman S.T."/>
            <person name="Glockner G."/>
            <person name="John U."/>
            <person name="Richards T."/>
            <person name="Worden A.Z."/>
            <person name="Zhang X."/>
            <person name="Grigoriev I.V."/>
            <person name="Allen A.E."/>
            <person name="Bidle K."/>
            <person name="Borodovsky M."/>
            <person name="Bowler C."/>
            <person name="Brownlee C."/>
            <person name="Cock J.M."/>
            <person name="Elias M."/>
            <person name="Gladyshev V.N."/>
            <person name="Groth M."/>
            <person name="Guda C."/>
            <person name="Hadaegh A."/>
            <person name="Iglesias-Rodriguez M.D."/>
            <person name="Jenkins J."/>
            <person name="Jones B.M."/>
            <person name="Lawson T."/>
            <person name="Leese F."/>
            <person name="Lindquist E."/>
            <person name="Lobanov A."/>
            <person name="Lomsadze A."/>
            <person name="Malik S.B."/>
            <person name="Marsh M.E."/>
            <person name="Mackinder L."/>
            <person name="Mock T."/>
            <person name="Mueller-Roeber B."/>
            <person name="Pagarete A."/>
            <person name="Parker M."/>
            <person name="Probert I."/>
            <person name="Quesneville H."/>
            <person name="Raines C."/>
            <person name="Rensing S.A."/>
            <person name="Riano-Pachon D.M."/>
            <person name="Richier S."/>
            <person name="Rokitta S."/>
            <person name="Shiraiwa Y."/>
            <person name="Soanes D.M."/>
            <person name="van der Giezen M."/>
            <person name="Wahlund T.M."/>
            <person name="Williams B."/>
            <person name="Wilson W."/>
            <person name="Wolfe G."/>
            <person name="Wurch L.L."/>
        </authorList>
    </citation>
    <scope>NUCLEOTIDE SEQUENCE</scope>
</reference>
<keyword evidence="11" id="KW-1185">Reference proteome</keyword>
<dbReference type="GO" id="GO:0004812">
    <property type="term" value="F:aminoacyl-tRNA ligase activity"/>
    <property type="evidence" value="ECO:0007669"/>
    <property type="project" value="InterPro"/>
</dbReference>
<protein>
    <recommendedName>
        <fullName evidence="9">RanBP2-type domain-containing protein</fullName>
    </recommendedName>
</protein>
<evidence type="ECO:0000256" key="6">
    <source>
        <dbReference type="ARBA" id="ARBA00023242"/>
    </source>
</evidence>